<evidence type="ECO:0000313" key="7">
    <source>
        <dbReference type="EMBL" id="KAJ8602126.1"/>
    </source>
</evidence>
<dbReference type="InterPro" id="IPR045035">
    <property type="entry name" value="YSL-like"/>
</dbReference>
<feature type="transmembrane region" description="Helical" evidence="6">
    <location>
        <begin position="21"/>
        <end position="41"/>
    </location>
</feature>
<evidence type="ECO:0000256" key="1">
    <source>
        <dbReference type="ARBA" id="ARBA00004141"/>
    </source>
</evidence>
<proteinExistence type="predicted"/>
<evidence type="ECO:0000256" key="2">
    <source>
        <dbReference type="ARBA" id="ARBA00022448"/>
    </source>
</evidence>
<dbReference type="EMBL" id="JAQMWT010000390">
    <property type="protein sequence ID" value="KAJ8602126.1"/>
    <property type="molecule type" value="Genomic_DNA"/>
</dbReference>
<dbReference type="NCBIfam" id="TIGR00728">
    <property type="entry name" value="OPT_sfam"/>
    <property type="match status" value="1"/>
</dbReference>
<feature type="transmembrane region" description="Helical" evidence="6">
    <location>
        <begin position="109"/>
        <end position="127"/>
    </location>
</feature>
<protein>
    <submittedName>
        <fullName evidence="7">Uncharacterized protein</fullName>
    </submittedName>
</protein>
<dbReference type="Proteomes" id="UP001230188">
    <property type="component" value="Unassembled WGS sequence"/>
</dbReference>
<evidence type="ECO:0000256" key="3">
    <source>
        <dbReference type="ARBA" id="ARBA00022692"/>
    </source>
</evidence>
<feature type="transmembrane region" description="Helical" evidence="6">
    <location>
        <begin position="412"/>
        <end position="433"/>
    </location>
</feature>
<dbReference type="GO" id="GO:0016020">
    <property type="term" value="C:membrane"/>
    <property type="evidence" value="ECO:0007669"/>
    <property type="project" value="UniProtKB-SubCell"/>
</dbReference>
<keyword evidence="2" id="KW-0813">Transport</keyword>
<feature type="transmembrane region" description="Helical" evidence="6">
    <location>
        <begin position="75"/>
        <end position="97"/>
    </location>
</feature>
<keyword evidence="5 6" id="KW-0472">Membrane</keyword>
<name>A0AAD7UC78_9STRA</name>
<feature type="transmembrane region" description="Helical" evidence="6">
    <location>
        <begin position="213"/>
        <end position="234"/>
    </location>
</feature>
<reference evidence="7" key="1">
    <citation type="submission" date="2023-01" db="EMBL/GenBank/DDBJ databases">
        <title>Metagenome sequencing of chrysophaentin producing Chrysophaeum taylorii.</title>
        <authorList>
            <person name="Davison J."/>
            <person name="Bewley C."/>
        </authorList>
    </citation>
    <scope>NUCLEOTIDE SEQUENCE</scope>
    <source>
        <strain evidence="7">NIES-1699</strain>
    </source>
</reference>
<keyword evidence="3 6" id="KW-0812">Transmembrane</keyword>
<dbReference type="InterPro" id="IPR004813">
    <property type="entry name" value="OPT"/>
</dbReference>
<dbReference type="PANTHER" id="PTHR31645">
    <property type="entry name" value="OLIGOPEPTIDE TRANSPORTER YGL114W-RELATED"/>
    <property type="match status" value="1"/>
</dbReference>
<gene>
    <name evidence="7" type="ORF">CTAYLR_001634</name>
</gene>
<feature type="transmembrane region" description="Helical" evidence="6">
    <location>
        <begin position="255"/>
        <end position="277"/>
    </location>
</feature>
<feature type="transmembrane region" description="Helical" evidence="6">
    <location>
        <begin position="531"/>
        <end position="553"/>
    </location>
</feature>
<dbReference type="AlphaFoldDB" id="A0AAD7UC78"/>
<accession>A0AAD7UC78</accession>
<sequence length="571" mass="60079">MESDGLVVSTEADEVGGVVTWRAIFGGVCVGALLCGSNMYFGLQTGWLTMGSLQSALVGYWLFRVKPLENVILQTTAVACATMPLAGGLVGVVPALKVLGHPLETWTEQLTWCCGLGFFGVFLAVPLRDRVLIRDKLEFPSGTATAKLIDVLNGTMDAEWRWLRRSLLCAVAYGAVTFLFPCASRVPIFGAPAARWQWTLCLSPAYLGQGAIMGYRSGLSMLVGAFVGLGLGVLAKRLEWAKGDIDDPKDGPAGFVLWLSIALMLGESLTNLARVALSSFSSPGRNENDDKEEVETRGVVPRAVWMGGLAFSSLACVVALREYASVFELVAAVACAALVSVLAVRALGETDLNPVSGVGKLSQLVFAVISPKMVLPNLVAGAVAEAGATQAGDMMQDLKTGLLLGVAPSAQFGVQILGSFCSILFSVALYRLYSSVYQIPGPDLPAPTALVWLDMAQLCARGGVLGTFSHLGPLGLAFFLAGALAPQNSPISPVATAIGMYLPARFSLPRVFGAFGARLWHHLHPDSHRRLLVVIASGFVLGEGLFAMLGASLRAFAAGGGGRVAPLDWCA</sequence>
<evidence type="ECO:0000256" key="6">
    <source>
        <dbReference type="SAM" id="Phobius"/>
    </source>
</evidence>
<keyword evidence="4 6" id="KW-1133">Transmembrane helix</keyword>
<feature type="transmembrane region" description="Helical" evidence="6">
    <location>
        <begin position="167"/>
        <end position="193"/>
    </location>
</feature>
<evidence type="ECO:0000313" key="8">
    <source>
        <dbReference type="Proteomes" id="UP001230188"/>
    </source>
</evidence>
<feature type="transmembrane region" description="Helical" evidence="6">
    <location>
        <begin position="303"/>
        <end position="320"/>
    </location>
</feature>
<comment type="caution">
    <text evidence="7">The sequence shown here is derived from an EMBL/GenBank/DDBJ whole genome shotgun (WGS) entry which is preliminary data.</text>
</comment>
<feature type="transmembrane region" description="Helical" evidence="6">
    <location>
        <begin position="327"/>
        <end position="347"/>
    </location>
</feature>
<dbReference type="GO" id="GO:0035673">
    <property type="term" value="F:oligopeptide transmembrane transporter activity"/>
    <property type="evidence" value="ECO:0007669"/>
    <property type="project" value="InterPro"/>
</dbReference>
<evidence type="ECO:0000256" key="5">
    <source>
        <dbReference type="ARBA" id="ARBA00023136"/>
    </source>
</evidence>
<evidence type="ECO:0000256" key="4">
    <source>
        <dbReference type="ARBA" id="ARBA00022989"/>
    </source>
</evidence>
<dbReference type="PANTHER" id="PTHR31645:SF0">
    <property type="entry name" value="OLIGOPEPTIDE TRANSPORTER YGL114W-RELATED"/>
    <property type="match status" value="1"/>
</dbReference>
<keyword evidence="8" id="KW-1185">Reference proteome</keyword>
<organism evidence="7 8">
    <name type="scientific">Chrysophaeum taylorii</name>
    <dbReference type="NCBI Taxonomy" id="2483200"/>
    <lineage>
        <taxon>Eukaryota</taxon>
        <taxon>Sar</taxon>
        <taxon>Stramenopiles</taxon>
        <taxon>Ochrophyta</taxon>
        <taxon>Pelagophyceae</taxon>
        <taxon>Pelagomonadales</taxon>
        <taxon>Pelagomonadaceae</taxon>
        <taxon>Chrysophaeum</taxon>
    </lineage>
</organism>
<comment type="subcellular location">
    <subcellularLocation>
        <location evidence="1">Membrane</location>
        <topology evidence="1">Multi-pass membrane protein</topology>
    </subcellularLocation>
</comment>
<dbReference type="Pfam" id="PF03169">
    <property type="entry name" value="OPT"/>
    <property type="match status" value="1"/>
</dbReference>